<dbReference type="Proteomes" id="UP001623660">
    <property type="component" value="Unassembled WGS sequence"/>
</dbReference>
<keyword evidence="3" id="KW-1185">Reference proteome</keyword>
<reference evidence="2 3" key="1">
    <citation type="submission" date="2024-11" db="EMBL/GenBank/DDBJ databases">
        <authorList>
            <person name="Heng Y.C."/>
            <person name="Lim A.C.H."/>
            <person name="Lee J.K.Y."/>
            <person name="Kittelmann S."/>
        </authorList>
    </citation>
    <scope>NUCLEOTIDE SEQUENCE [LARGE SCALE GENOMIC DNA]</scope>
    <source>
        <strain evidence="2 3">WILCCON 0269</strain>
    </source>
</reference>
<proteinExistence type="predicted"/>
<evidence type="ECO:0000259" key="1">
    <source>
        <dbReference type="Pfam" id="PF14082"/>
    </source>
</evidence>
<accession>A0ABW8SRQ7</accession>
<comment type="caution">
    <text evidence="2">The sequence shown here is derived from an EMBL/GenBank/DDBJ whole genome shotgun (WGS) entry which is preliminary data.</text>
</comment>
<sequence length="381" mass="44813">MIELNIKDKKIELVNEQFRLNGEYSGNFLTHIYNDLYVFDNEDQEIGDFYEAIKTLSIKDIPNNVHFVILNISSSKISNPLHRLPFPFTLMEFLKRNNEFFVIYESFVDDEEWKKKWEARYYFHKIEEQVKHFDGVSAIEYDEKFSSYEEKGKIMIKVLDNVETIKQAFEKSLEILNILISRAENSMLGLDGFIKLINIWKENIENNDESFWQSTLKKYSWVIAQCFSMPLMLFQDQAYVGDTSIDNRNGSIADYAYKNDLTGSLVLVEIKNPKANIIGRKYRNTYTISSELTGSINQLLNYKNNLQKEFYKVQAQTSNQLKTLNSKCLLIIGRLDVLDNNQKESFELFRNELKSVDIVTFDELFLKVETMINIIKENQDF</sequence>
<dbReference type="RefSeq" id="WP_406794737.1">
    <property type="nucleotide sequence ID" value="NZ_JBJHZX010000073.1"/>
</dbReference>
<organism evidence="2 3">
    <name type="scientific">Candidatus Clostridium eludens</name>
    <dbReference type="NCBI Taxonomy" id="3381663"/>
    <lineage>
        <taxon>Bacteria</taxon>
        <taxon>Bacillati</taxon>
        <taxon>Bacillota</taxon>
        <taxon>Clostridia</taxon>
        <taxon>Eubacteriales</taxon>
        <taxon>Clostridiaceae</taxon>
        <taxon>Clostridium</taxon>
    </lineage>
</organism>
<protein>
    <submittedName>
        <fullName evidence="2">Shedu immune nuclease family protein</fullName>
    </submittedName>
</protein>
<name>A0ABW8SRQ7_9CLOT</name>
<evidence type="ECO:0000313" key="2">
    <source>
        <dbReference type="EMBL" id="MFL0198629.1"/>
    </source>
</evidence>
<dbReference type="EMBL" id="JBJHZX010000073">
    <property type="protein sequence ID" value="MFL0198629.1"/>
    <property type="molecule type" value="Genomic_DNA"/>
</dbReference>
<feature type="domain" description="Shedu protein SduA C-terminal" evidence="1">
    <location>
        <begin position="207"/>
        <end position="364"/>
    </location>
</feature>
<dbReference type="InterPro" id="IPR025359">
    <property type="entry name" value="SduA_C"/>
</dbReference>
<gene>
    <name evidence="2" type="ORF">ACJDU8_24185</name>
</gene>
<evidence type="ECO:0000313" key="3">
    <source>
        <dbReference type="Proteomes" id="UP001623660"/>
    </source>
</evidence>
<dbReference type="Pfam" id="PF14082">
    <property type="entry name" value="SduA_C"/>
    <property type="match status" value="1"/>
</dbReference>